<accession>A0A423DU40</accession>
<evidence type="ECO:0000313" key="1">
    <source>
        <dbReference type="EMBL" id="ROL75529.1"/>
    </source>
</evidence>
<dbReference type="Proteomes" id="UP000285286">
    <property type="component" value="Unassembled WGS sequence"/>
</dbReference>
<proteinExistence type="predicted"/>
<gene>
    <name evidence="1" type="ORF">BHU25_08995</name>
</gene>
<protein>
    <submittedName>
        <fullName evidence="1">Uncharacterized protein</fullName>
    </submittedName>
</protein>
<organism evidence="1 2">
    <name type="scientific">Pseudomonas vranovensis</name>
    <dbReference type="NCBI Taxonomy" id="321661"/>
    <lineage>
        <taxon>Bacteria</taxon>
        <taxon>Pseudomonadati</taxon>
        <taxon>Pseudomonadota</taxon>
        <taxon>Gammaproteobacteria</taxon>
        <taxon>Pseudomonadales</taxon>
        <taxon>Pseudomonadaceae</taxon>
        <taxon>Pseudomonas</taxon>
    </lineage>
</organism>
<sequence>MDSPEIVVQRLIITTLAAATLTGCATPAKDSLDQYIGNMLAQPLSANSVYREGDVLSFQIKVPANNGLSDRSFQLEASCIEPNVAIMYLDADQRAYFKSTSGYAPPQPMPARYHATLLNNPSFAQACKAQAKPDWRKLKGEEGEPWVLVDRNSIAKVGADVSLWAAFDQPSILLDLPYNAPYAQKREHHRFNCSTGTYTLLAGYDVDADNRVTDGMVPSLPKPAPVAGSNADYQALFELACATPDKLAQLASFSPRFKAPIVTGVMPPVSPSVMVALERLQLPKPVQPLTYLETVGTSTMKGKTSPLREEHFLSVDANSRQQVVILRGKGYEAQKVTWRGLIPLVSKSDFTGMSESSALTSLSFKGDWKTMAVGSKLSYSQQGVTNNSVIGQYDKDLKITECTVQQQLPASTLNASLSGNAKALDCSMRGDEHKRVNHLFYLEDYGYFFNASTDKNAFYYSDLRLQTVK</sequence>
<reference evidence="1 2" key="1">
    <citation type="submission" date="2016-10" db="EMBL/GenBank/DDBJ databases">
        <title>Comparative genome analysis of multiple Pseudomonas spp. focuses on biocontrol and plant growth promoting traits.</title>
        <authorList>
            <person name="Tao X.-Y."/>
            <person name="Taylor C.G."/>
        </authorList>
    </citation>
    <scope>NUCLEOTIDE SEQUENCE [LARGE SCALE GENOMIC DNA]</scope>
    <source>
        <strain evidence="1 2">15D11</strain>
    </source>
</reference>
<comment type="caution">
    <text evidence="1">The sequence shown here is derived from an EMBL/GenBank/DDBJ whole genome shotgun (WGS) entry which is preliminary data.</text>
</comment>
<evidence type="ECO:0000313" key="2">
    <source>
        <dbReference type="Proteomes" id="UP000285286"/>
    </source>
</evidence>
<dbReference type="AlphaFoldDB" id="A0A423DU40"/>
<dbReference type="EMBL" id="MOAM01000015">
    <property type="protein sequence ID" value="ROL75529.1"/>
    <property type="molecule type" value="Genomic_DNA"/>
</dbReference>
<name>A0A423DU40_9PSED</name>
<keyword evidence="2" id="KW-1185">Reference proteome</keyword>